<dbReference type="AlphaFoldDB" id="R7ZLX8"/>
<proteinExistence type="predicted"/>
<dbReference type="Proteomes" id="UP000013909">
    <property type="component" value="Unassembled WGS sequence"/>
</dbReference>
<keyword evidence="1" id="KW-1133">Transmembrane helix</keyword>
<sequence>MKSKIERAFTITLALNALLLVNFIFQLVDIHILFVLLMLAICLGTFLARAYFYRKT</sequence>
<gene>
    <name evidence="2" type="ORF">ADIS_4264</name>
</gene>
<organism evidence="2 3">
    <name type="scientific">Lunatimonas lonarensis</name>
    <dbReference type="NCBI Taxonomy" id="1232681"/>
    <lineage>
        <taxon>Bacteria</taxon>
        <taxon>Pseudomonadati</taxon>
        <taxon>Bacteroidota</taxon>
        <taxon>Cytophagia</taxon>
        <taxon>Cytophagales</taxon>
        <taxon>Cyclobacteriaceae</taxon>
    </lineage>
</organism>
<dbReference type="STRING" id="1232681.ADIS_4264"/>
<protein>
    <submittedName>
        <fullName evidence="2">Uncharacterized protein</fullName>
    </submittedName>
</protein>
<evidence type="ECO:0000313" key="2">
    <source>
        <dbReference type="EMBL" id="EON75093.1"/>
    </source>
</evidence>
<keyword evidence="1" id="KW-0812">Transmembrane</keyword>
<feature type="transmembrane region" description="Helical" evidence="1">
    <location>
        <begin position="31"/>
        <end position="52"/>
    </location>
</feature>
<evidence type="ECO:0000256" key="1">
    <source>
        <dbReference type="SAM" id="Phobius"/>
    </source>
</evidence>
<feature type="transmembrane region" description="Helical" evidence="1">
    <location>
        <begin position="7"/>
        <end position="25"/>
    </location>
</feature>
<dbReference type="EMBL" id="AQHR01000110">
    <property type="protein sequence ID" value="EON75093.1"/>
    <property type="molecule type" value="Genomic_DNA"/>
</dbReference>
<accession>R7ZLX8</accession>
<name>R7ZLX8_9BACT</name>
<keyword evidence="3" id="KW-1185">Reference proteome</keyword>
<keyword evidence="1" id="KW-0472">Membrane</keyword>
<comment type="caution">
    <text evidence="2">The sequence shown here is derived from an EMBL/GenBank/DDBJ whole genome shotgun (WGS) entry which is preliminary data.</text>
</comment>
<reference evidence="2 3" key="1">
    <citation type="submission" date="2013-02" db="EMBL/GenBank/DDBJ databases">
        <title>A novel strain isolated from Lonar lake, Maharashtra, India.</title>
        <authorList>
            <person name="Singh A."/>
        </authorList>
    </citation>
    <scope>NUCLEOTIDE SEQUENCE [LARGE SCALE GENOMIC DNA]</scope>
    <source>
        <strain evidence="2 3">AK24</strain>
    </source>
</reference>
<dbReference type="RefSeq" id="WP_010856377.1">
    <property type="nucleotide sequence ID" value="NZ_AQHR01000110.1"/>
</dbReference>
<evidence type="ECO:0000313" key="3">
    <source>
        <dbReference type="Proteomes" id="UP000013909"/>
    </source>
</evidence>